<dbReference type="Gene3D" id="2.60.40.10">
    <property type="entry name" value="Immunoglobulins"/>
    <property type="match status" value="1"/>
</dbReference>
<dbReference type="Pfam" id="PF07686">
    <property type="entry name" value="V-set"/>
    <property type="match status" value="1"/>
</dbReference>
<evidence type="ECO:0000256" key="1">
    <source>
        <dbReference type="ARBA" id="ARBA00022859"/>
    </source>
</evidence>
<dbReference type="PANTHER" id="PTHR23267">
    <property type="entry name" value="IMMUNOGLOBULIN LIGHT CHAIN"/>
    <property type="match status" value="1"/>
</dbReference>
<keyword evidence="6" id="KW-1185">Reference proteome</keyword>
<dbReference type="GO" id="GO:0005576">
    <property type="term" value="C:extracellular region"/>
    <property type="evidence" value="ECO:0007669"/>
    <property type="project" value="UniProtKB-ARBA"/>
</dbReference>
<dbReference type="SMART" id="SM00409">
    <property type="entry name" value="IG"/>
    <property type="match status" value="1"/>
</dbReference>
<evidence type="ECO:0000256" key="3">
    <source>
        <dbReference type="ARBA" id="ARBA00043265"/>
    </source>
</evidence>
<dbReference type="PROSITE" id="PS50835">
    <property type="entry name" value="IG_LIKE"/>
    <property type="match status" value="1"/>
</dbReference>
<dbReference type="GO" id="GO:0002250">
    <property type="term" value="P:adaptive immune response"/>
    <property type="evidence" value="ECO:0007669"/>
    <property type="project" value="UniProtKB-KW"/>
</dbReference>
<dbReference type="GO" id="GO:0019814">
    <property type="term" value="C:immunoglobulin complex"/>
    <property type="evidence" value="ECO:0007669"/>
    <property type="project" value="UniProtKB-KW"/>
</dbReference>
<sequence length="185" mass="20136">MGEVSVQPHPRPGEEMGSQAQLLCSLLLWISGSRGAIVVTQSPDFLSASPGERVTMNCKTSSNVGTEIDWYQQKPGEAPKLLIYHSTKLHSGVPARFSGSGSGTDFSLTISKMEAEDAAVYHCQHDYNLPPTVIQGTTKTFMQLSLGLFPSSCDQEQTFCPCLKEDGLEKCSDWKLSCFTSVISH</sequence>
<name>A0A7N4V365_SARHA</name>
<dbReference type="Proteomes" id="UP000007648">
    <property type="component" value="Unassembled WGS sequence"/>
</dbReference>
<dbReference type="InterPro" id="IPR013783">
    <property type="entry name" value="Ig-like_fold"/>
</dbReference>
<dbReference type="SUPFAM" id="SSF48726">
    <property type="entry name" value="Immunoglobulin"/>
    <property type="match status" value="1"/>
</dbReference>
<evidence type="ECO:0000313" key="5">
    <source>
        <dbReference type="Ensembl" id="ENSSHAP00000035303.1"/>
    </source>
</evidence>
<dbReference type="InterPro" id="IPR003599">
    <property type="entry name" value="Ig_sub"/>
</dbReference>
<dbReference type="InterPro" id="IPR050150">
    <property type="entry name" value="IgV_Light_Chain"/>
</dbReference>
<accession>A0A7N4V365</accession>
<reference evidence="5" key="2">
    <citation type="submission" date="2025-08" db="UniProtKB">
        <authorList>
            <consortium name="Ensembl"/>
        </authorList>
    </citation>
    <scope>IDENTIFICATION</scope>
</reference>
<dbReference type="InterPro" id="IPR013106">
    <property type="entry name" value="Ig_V-set"/>
</dbReference>
<reference evidence="5" key="3">
    <citation type="submission" date="2025-09" db="UniProtKB">
        <authorList>
            <consortium name="Ensembl"/>
        </authorList>
    </citation>
    <scope>IDENTIFICATION</scope>
</reference>
<evidence type="ECO:0000259" key="4">
    <source>
        <dbReference type="PROSITE" id="PS50835"/>
    </source>
</evidence>
<protein>
    <recommendedName>
        <fullName evidence="4">Ig-like domain-containing protein</fullName>
    </recommendedName>
</protein>
<evidence type="ECO:0000256" key="2">
    <source>
        <dbReference type="ARBA" id="ARBA00023130"/>
    </source>
</evidence>
<dbReference type="InterPro" id="IPR007110">
    <property type="entry name" value="Ig-like_dom"/>
</dbReference>
<keyword evidence="3" id="KW-1280">Immunoglobulin</keyword>
<reference evidence="5 6" key="1">
    <citation type="journal article" date="2011" name="Proc. Natl. Acad. Sci. U.S.A.">
        <title>Genetic diversity and population structure of the endangered marsupial Sarcophilus harrisii (Tasmanian devil).</title>
        <authorList>
            <person name="Miller W."/>
            <person name="Hayes V.M."/>
            <person name="Ratan A."/>
            <person name="Petersen D.C."/>
            <person name="Wittekindt N.E."/>
            <person name="Miller J."/>
            <person name="Walenz B."/>
            <person name="Knight J."/>
            <person name="Qi J."/>
            <person name="Zhao F."/>
            <person name="Wang Q."/>
            <person name="Bedoya-Reina O.C."/>
            <person name="Katiyar N."/>
            <person name="Tomsho L.P."/>
            <person name="Kasson L.M."/>
            <person name="Hardie R.A."/>
            <person name="Woodbridge P."/>
            <person name="Tindall E.A."/>
            <person name="Bertelsen M.F."/>
            <person name="Dixon D."/>
            <person name="Pyecroft S."/>
            <person name="Helgen K.M."/>
            <person name="Lesk A.M."/>
            <person name="Pringle T.H."/>
            <person name="Patterson N."/>
            <person name="Zhang Y."/>
            <person name="Kreiss A."/>
            <person name="Woods G.M."/>
            <person name="Jones M.E."/>
            <person name="Schuster S.C."/>
        </authorList>
    </citation>
    <scope>NUCLEOTIDE SEQUENCE [LARGE SCALE GENOMIC DNA]</scope>
</reference>
<dbReference type="AlphaFoldDB" id="A0A7N4V365"/>
<dbReference type="GO" id="GO:0016020">
    <property type="term" value="C:membrane"/>
    <property type="evidence" value="ECO:0007669"/>
    <property type="project" value="UniProtKB-ARBA"/>
</dbReference>
<dbReference type="InParanoid" id="A0A7N4V365"/>
<dbReference type="Ensembl" id="ENSSHAT00000044545.1">
    <property type="protein sequence ID" value="ENSSHAP00000035303.1"/>
    <property type="gene ID" value="ENSSHAG00000031761.1"/>
</dbReference>
<dbReference type="FunCoup" id="A0A7N4V365">
    <property type="interactions" value="526"/>
</dbReference>
<feature type="domain" description="Ig-like" evidence="4">
    <location>
        <begin position="37"/>
        <end position="124"/>
    </location>
</feature>
<proteinExistence type="predicted"/>
<evidence type="ECO:0000313" key="6">
    <source>
        <dbReference type="Proteomes" id="UP000007648"/>
    </source>
</evidence>
<dbReference type="SMART" id="SM00406">
    <property type="entry name" value="IGv"/>
    <property type="match status" value="1"/>
</dbReference>
<dbReference type="InterPro" id="IPR036179">
    <property type="entry name" value="Ig-like_dom_sf"/>
</dbReference>
<organism evidence="5 6">
    <name type="scientific">Sarcophilus harrisii</name>
    <name type="common">Tasmanian devil</name>
    <name type="synonym">Sarcophilus laniarius</name>
    <dbReference type="NCBI Taxonomy" id="9305"/>
    <lineage>
        <taxon>Eukaryota</taxon>
        <taxon>Metazoa</taxon>
        <taxon>Chordata</taxon>
        <taxon>Craniata</taxon>
        <taxon>Vertebrata</taxon>
        <taxon>Euteleostomi</taxon>
        <taxon>Mammalia</taxon>
        <taxon>Metatheria</taxon>
        <taxon>Dasyuromorphia</taxon>
        <taxon>Dasyuridae</taxon>
        <taxon>Sarcophilus</taxon>
    </lineage>
</organism>
<dbReference type="CDD" id="cd04980">
    <property type="entry name" value="IgV_L_kappa"/>
    <property type="match status" value="1"/>
</dbReference>
<keyword evidence="2" id="KW-1064">Adaptive immunity</keyword>
<dbReference type="GeneTree" id="ENSGT00940000153770"/>
<keyword evidence="1" id="KW-0391">Immunity</keyword>
<dbReference type="FunFam" id="2.60.40.10:FF:000212">
    <property type="entry name" value="Immunoglobulin kappa chain variable 12-38"/>
    <property type="match status" value="1"/>
</dbReference>